<organism evidence="3 4">
    <name type="scientific">Oceanisphaera pacifica</name>
    <dbReference type="NCBI Taxonomy" id="2818389"/>
    <lineage>
        <taxon>Bacteria</taxon>
        <taxon>Pseudomonadati</taxon>
        <taxon>Pseudomonadota</taxon>
        <taxon>Gammaproteobacteria</taxon>
        <taxon>Aeromonadales</taxon>
        <taxon>Aeromonadaceae</taxon>
        <taxon>Oceanisphaera</taxon>
    </lineage>
</organism>
<sequence length="1140" mass="127207">MKILSLRLKNLNSLKGEWKIDFTQAPFNNSGLFAITGPTGAGKTTLLDAICLALYHETPRMKQVSASSNELMTRHTADCLAEVEFEVKGEGYRAFWSQRRSRDKIDGKLQAPKVELAKLDGSIISTKINDKLRLTEELSGLDFGRFTKSMLLAQGGFAAFLHANANERAELLEELTGTDIYAQLSKRVFEKTREQQGALAELNARAAGMELLSDEQQQQIQEDIAAAELVLAQHQQSLVQSQASVQRIQAYQGAQEQQAAANTALTTAKEAWQEQAAARQQLALAEPARRLQATWQPWQDAQARLKKYQGQLSQTQAEHEQQLAAQQLQCWQGLQVSRKLSQALTANEQALRAEQASLNQQMATNPVAERLGEYLAGWREQVHSNASEQENLTRAQAGQAKLQTKQETLAQSYQQTQQEVTQAARTVDQAKQALNTQQQQLTQLLAGESLPQLRQTLQQLNQQQGLWSQVRQCWTQSAKLTKAQAKLNQTLAEQMPQASELEAQLVQSRAHYKALQEQIRDKEQLLKQEQRIRALEEHRARLQPDEACPLCGSEQHPAIEAYQALDDATANSLAAKIQEREACERQGTQLNKALANCQAAIGQQQGQLQTLGDELKELEAELARLLAELEVTASTPAEQEVQLVQRQQQLQVLTAQCQQLELQKEALYRSQEQVQQAERALAQAQSKQSLQGQELASLTEQQTQLQQEIAAQHARVAQQEAELSASLSGLNWTVPHDWLAWLNECEQQWLNWKKQQARVQAITEQCQQLAVSLHTAYAEQAQWQARWAALNIPDLADSEPVADTEAELGQLNEQWQNRQQQLQQQIARIDTLKSQTHELTVELEERLKVWQQQLADSPFSDESAFLAALLTEAEQTALAEQQRTLEQALHKAQTLAEQAQQAADTAKADLGELDPSTAPALQEHIQDCQAQYNAQHQQIGGWRAQLDTNTQRRARQQALFDDISAQQQSLQLWEQLNHLIGSADGAKYRRFAQGLTLEHLVQLANQRLARLHGRYQLARQAGGELELSVIDTWQADVARDTQTLSGGESFLVSLALALALSDLVSSKTRIDSLFLDEGFGTLDAETLEVALDALDALNASGKMIGVISHIDALKERVPVQIKLSKSQGLGLSRLGPEFEV</sequence>
<accession>A0ABS3NIL2</accession>
<name>A0ABS3NIL2_9GAMM</name>
<dbReference type="SUPFAM" id="SSF52540">
    <property type="entry name" value="P-loop containing nucleoside triphosphate hydrolases"/>
    <property type="match status" value="1"/>
</dbReference>
<proteinExistence type="predicted"/>
<keyword evidence="1" id="KW-0175">Coiled coil</keyword>
<dbReference type="RefSeq" id="WP_208006000.1">
    <property type="nucleotide sequence ID" value="NZ_JAGDFX010000012.1"/>
</dbReference>
<evidence type="ECO:0000259" key="2">
    <source>
        <dbReference type="Pfam" id="PF13476"/>
    </source>
</evidence>
<dbReference type="PANTHER" id="PTHR32114:SF2">
    <property type="entry name" value="ABC TRANSPORTER ABCH.3"/>
    <property type="match status" value="1"/>
</dbReference>
<dbReference type="PANTHER" id="PTHR32114">
    <property type="entry name" value="ABC TRANSPORTER ABCH.3"/>
    <property type="match status" value="1"/>
</dbReference>
<evidence type="ECO:0000313" key="3">
    <source>
        <dbReference type="EMBL" id="MBO1520125.1"/>
    </source>
</evidence>
<dbReference type="Gene3D" id="3.40.50.300">
    <property type="entry name" value="P-loop containing nucleotide triphosphate hydrolases"/>
    <property type="match status" value="2"/>
</dbReference>
<dbReference type="InterPro" id="IPR038729">
    <property type="entry name" value="Rad50/SbcC_AAA"/>
</dbReference>
<feature type="domain" description="Rad50/SbcC-type AAA" evidence="2">
    <location>
        <begin position="5"/>
        <end position="204"/>
    </location>
</feature>
<dbReference type="Pfam" id="PF13476">
    <property type="entry name" value="AAA_23"/>
    <property type="match status" value="1"/>
</dbReference>
<feature type="coiled-coil region" evidence="1">
    <location>
        <begin position="498"/>
        <end position="532"/>
    </location>
</feature>
<dbReference type="InterPro" id="IPR027417">
    <property type="entry name" value="P-loop_NTPase"/>
</dbReference>
<comment type="caution">
    <text evidence="3">The sequence shown here is derived from an EMBL/GenBank/DDBJ whole genome shotgun (WGS) entry which is preliminary data.</text>
</comment>
<evidence type="ECO:0000256" key="1">
    <source>
        <dbReference type="SAM" id="Coils"/>
    </source>
</evidence>
<gene>
    <name evidence="3" type="ORF">J3U76_10915</name>
</gene>
<keyword evidence="4" id="KW-1185">Reference proteome</keyword>
<dbReference type="Proteomes" id="UP000664882">
    <property type="component" value="Unassembled WGS sequence"/>
</dbReference>
<dbReference type="Pfam" id="PF13558">
    <property type="entry name" value="SbcC_Walker_B"/>
    <property type="match status" value="1"/>
</dbReference>
<feature type="coiled-coil region" evidence="1">
    <location>
        <begin position="298"/>
        <end position="325"/>
    </location>
</feature>
<reference evidence="3 4" key="1">
    <citation type="submission" date="2021-03" db="EMBL/GenBank/DDBJ databases">
        <title>Oceanisphaera sp. nov., isolated from the intestine.</title>
        <authorList>
            <person name="Zhao L.-H."/>
            <person name="Shi L.-F."/>
        </authorList>
    </citation>
    <scope>NUCLEOTIDE SEQUENCE [LARGE SCALE GENOMIC DNA]</scope>
    <source>
        <strain evidence="3 4">DM8</strain>
    </source>
</reference>
<evidence type="ECO:0000313" key="4">
    <source>
        <dbReference type="Proteomes" id="UP000664882"/>
    </source>
</evidence>
<feature type="coiled-coil region" evidence="1">
    <location>
        <begin position="805"/>
        <end position="832"/>
    </location>
</feature>
<feature type="coiled-coil region" evidence="1">
    <location>
        <begin position="878"/>
        <end position="909"/>
    </location>
</feature>
<feature type="coiled-coil region" evidence="1">
    <location>
        <begin position="413"/>
        <end position="447"/>
    </location>
</feature>
<feature type="coiled-coil region" evidence="1">
    <location>
        <begin position="601"/>
        <end position="722"/>
    </location>
</feature>
<dbReference type="EMBL" id="JAGDFX010000012">
    <property type="protein sequence ID" value="MBO1520125.1"/>
    <property type="molecule type" value="Genomic_DNA"/>
</dbReference>
<protein>
    <submittedName>
        <fullName evidence="3">AAA family ATPase</fullName>
    </submittedName>
</protein>